<evidence type="ECO:0000313" key="1">
    <source>
        <dbReference type="EMBL" id="GCB72385.1"/>
    </source>
</evidence>
<organism evidence="1 2">
    <name type="scientific">Scyliorhinus torazame</name>
    <name type="common">Cloudy catshark</name>
    <name type="synonym">Catulus torazame</name>
    <dbReference type="NCBI Taxonomy" id="75743"/>
    <lineage>
        <taxon>Eukaryota</taxon>
        <taxon>Metazoa</taxon>
        <taxon>Chordata</taxon>
        <taxon>Craniata</taxon>
        <taxon>Vertebrata</taxon>
        <taxon>Chondrichthyes</taxon>
        <taxon>Elasmobranchii</taxon>
        <taxon>Galeomorphii</taxon>
        <taxon>Galeoidea</taxon>
        <taxon>Carcharhiniformes</taxon>
        <taxon>Scyliorhinidae</taxon>
        <taxon>Scyliorhinus</taxon>
    </lineage>
</organism>
<accession>A0A401PGY1</accession>
<sequence>MLLNIEYNFLTAVSSLLTSGIVWEHPKWRSANTLEAATFVDPNGTECRAVQDPTKQSGNLDHLVVSWRRWMAPELLTPFPWPDRFRTGKARSTFAVLPDLKAGRKLLASASKKKVKLRGNSKSITPAITLDGA</sequence>
<proteinExistence type="predicted"/>
<evidence type="ECO:0000313" key="2">
    <source>
        <dbReference type="Proteomes" id="UP000288216"/>
    </source>
</evidence>
<protein>
    <submittedName>
        <fullName evidence="1">Uncharacterized protein</fullName>
    </submittedName>
</protein>
<keyword evidence="2" id="KW-1185">Reference proteome</keyword>
<name>A0A401PGY1_SCYTO</name>
<comment type="caution">
    <text evidence="1">The sequence shown here is derived from an EMBL/GenBank/DDBJ whole genome shotgun (WGS) entry which is preliminary data.</text>
</comment>
<gene>
    <name evidence="1" type="ORF">scyTo_0001967</name>
</gene>
<reference evidence="1 2" key="1">
    <citation type="journal article" date="2018" name="Nat. Ecol. Evol.">
        <title>Shark genomes provide insights into elasmobranch evolution and the origin of vertebrates.</title>
        <authorList>
            <person name="Hara Y"/>
            <person name="Yamaguchi K"/>
            <person name="Onimaru K"/>
            <person name="Kadota M"/>
            <person name="Koyanagi M"/>
            <person name="Keeley SD"/>
            <person name="Tatsumi K"/>
            <person name="Tanaka K"/>
            <person name="Motone F"/>
            <person name="Kageyama Y"/>
            <person name="Nozu R"/>
            <person name="Adachi N"/>
            <person name="Nishimura O"/>
            <person name="Nakagawa R"/>
            <person name="Tanegashima C"/>
            <person name="Kiyatake I"/>
            <person name="Matsumoto R"/>
            <person name="Murakumo K"/>
            <person name="Nishida K"/>
            <person name="Terakita A"/>
            <person name="Kuratani S"/>
            <person name="Sato K"/>
            <person name="Hyodo S Kuraku.S."/>
        </authorList>
    </citation>
    <scope>NUCLEOTIDE SEQUENCE [LARGE SCALE GENOMIC DNA]</scope>
</reference>
<dbReference type="Proteomes" id="UP000288216">
    <property type="component" value="Unassembled WGS sequence"/>
</dbReference>
<dbReference type="EMBL" id="BFAA01000460">
    <property type="protein sequence ID" value="GCB72385.1"/>
    <property type="molecule type" value="Genomic_DNA"/>
</dbReference>
<dbReference type="AlphaFoldDB" id="A0A401PGY1"/>